<dbReference type="Gene3D" id="3.10.20.30">
    <property type="match status" value="1"/>
</dbReference>
<dbReference type="PIRSF" id="PIRSF006641">
    <property type="entry name" value="CHP00092"/>
    <property type="match status" value="1"/>
</dbReference>
<protein>
    <submittedName>
        <fullName evidence="6">Redox-regulated ATPase YchF</fullName>
    </submittedName>
</protein>
<comment type="caution">
    <text evidence="6">The sequence shown here is derived from an EMBL/GenBank/DDBJ whole genome shotgun (WGS) entry which is preliminary data.</text>
</comment>
<dbReference type="AlphaFoldDB" id="A0A6B0YU42"/>
<keyword evidence="3" id="KW-0067">ATP-binding</keyword>
<dbReference type="CDD" id="cd04867">
    <property type="entry name" value="TGS_YchF_OLA1"/>
    <property type="match status" value="1"/>
</dbReference>
<evidence type="ECO:0000256" key="2">
    <source>
        <dbReference type="ARBA" id="ARBA00022741"/>
    </source>
</evidence>
<evidence type="ECO:0000313" key="6">
    <source>
        <dbReference type="EMBL" id="MXY93232.1"/>
    </source>
</evidence>
<dbReference type="InterPro" id="IPR004396">
    <property type="entry name" value="ATPase_YchF/OLA1"/>
</dbReference>
<dbReference type="InterPro" id="IPR027417">
    <property type="entry name" value="P-loop_NTPase"/>
</dbReference>
<dbReference type="FunFam" id="3.10.20.30:FF:000001">
    <property type="entry name" value="Ribosome-binding ATPase YchF"/>
    <property type="match status" value="1"/>
</dbReference>
<gene>
    <name evidence="6" type="primary">ychF</name>
    <name evidence="6" type="ORF">F4Y42_07235</name>
</gene>
<accession>A0A6B0YU42</accession>
<dbReference type="InterPro" id="IPR023192">
    <property type="entry name" value="TGS-like_dom_sf"/>
</dbReference>
<evidence type="ECO:0000256" key="3">
    <source>
        <dbReference type="ARBA" id="ARBA00022840"/>
    </source>
</evidence>
<name>A0A6B0YU42_9CHLR</name>
<feature type="domain" description="G" evidence="4">
    <location>
        <begin position="2"/>
        <end position="103"/>
    </location>
</feature>
<dbReference type="InterPro" id="IPR006073">
    <property type="entry name" value="GTP-bd"/>
</dbReference>
<dbReference type="Pfam" id="PF06071">
    <property type="entry name" value="YchF-GTPase_C"/>
    <property type="match status" value="1"/>
</dbReference>
<organism evidence="6">
    <name type="scientific">Caldilineaceae bacterium SB0664_bin_27</name>
    <dbReference type="NCBI Taxonomy" id="2605260"/>
    <lineage>
        <taxon>Bacteria</taxon>
        <taxon>Bacillati</taxon>
        <taxon>Chloroflexota</taxon>
        <taxon>Caldilineae</taxon>
        <taxon>Caldilineales</taxon>
        <taxon>Caldilineaceae</taxon>
    </lineage>
</organism>
<dbReference type="EMBL" id="VXRG01000065">
    <property type="protein sequence ID" value="MXY93232.1"/>
    <property type="molecule type" value="Genomic_DNA"/>
</dbReference>
<dbReference type="SUPFAM" id="SSF52540">
    <property type="entry name" value="P-loop containing nucleoside triphosphate hydrolases"/>
    <property type="match status" value="1"/>
</dbReference>
<evidence type="ECO:0000259" key="5">
    <source>
        <dbReference type="Pfam" id="PF06071"/>
    </source>
</evidence>
<dbReference type="Gene3D" id="3.40.50.300">
    <property type="entry name" value="P-loop containing nucleotide triphosphate hydrolases"/>
    <property type="match status" value="1"/>
</dbReference>
<dbReference type="InterPro" id="IPR013029">
    <property type="entry name" value="YchF_C"/>
</dbReference>
<sequence length="357" mass="39025">MRIGIVGGPNSGKTTIFNALTRSATAATAYSSGQLEVHTAVVDVPDPRLGFLAQMFAPRKAVYAQVTYNDIAGLTSDIGREGQIRGPLLNAIATNDALLLVARAFHDPNVPHPNDSVDPGADFAEMETEFLLNDMVTIEGRLERIAAQRSRGPVEERQRLALEEELLRRLYPLLEEGSPLREAALSAEEQKLLGGFGFLSLKPILRVVNAGDEDEEESFSRLLNEGTFFLRGRLEAEIALMTAEEAAEFLVGFGIVEQGLNRAIRRCYQLLGLISFFTIGDNEVRSWAVGAGATAPEAAGVVHTDMQRGFIRAETVHFDSLEESGSMAAARNQGLLRLEGKEYLVQDGDIMNFRFNV</sequence>
<evidence type="ECO:0000256" key="1">
    <source>
        <dbReference type="ARBA" id="ARBA00022723"/>
    </source>
</evidence>
<dbReference type="Gene3D" id="1.10.150.300">
    <property type="entry name" value="TGS-like domain"/>
    <property type="match status" value="1"/>
</dbReference>
<dbReference type="GO" id="GO:0046872">
    <property type="term" value="F:metal ion binding"/>
    <property type="evidence" value="ECO:0007669"/>
    <property type="project" value="UniProtKB-KW"/>
</dbReference>
<feature type="domain" description="YchF C-terminal" evidence="5">
    <location>
        <begin position="273"/>
        <end position="356"/>
    </location>
</feature>
<proteinExistence type="predicted"/>
<dbReference type="SUPFAM" id="SSF81271">
    <property type="entry name" value="TGS-like"/>
    <property type="match status" value="1"/>
</dbReference>
<reference evidence="6" key="1">
    <citation type="submission" date="2019-09" db="EMBL/GenBank/DDBJ databases">
        <title>Characterisation of the sponge microbiome using genome-centric metagenomics.</title>
        <authorList>
            <person name="Engelberts J.P."/>
            <person name="Robbins S.J."/>
            <person name="De Goeij J.M."/>
            <person name="Aranda M."/>
            <person name="Bell S.C."/>
            <person name="Webster N.S."/>
        </authorList>
    </citation>
    <scope>NUCLEOTIDE SEQUENCE</scope>
    <source>
        <strain evidence="6">SB0664_bin_27</strain>
    </source>
</reference>
<dbReference type="PANTHER" id="PTHR23305">
    <property type="entry name" value="OBG GTPASE FAMILY"/>
    <property type="match status" value="1"/>
</dbReference>
<dbReference type="InterPro" id="IPR012675">
    <property type="entry name" value="Beta-grasp_dom_sf"/>
</dbReference>
<keyword evidence="2" id="KW-0547">Nucleotide-binding</keyword>
<dbReference type="GO" id="GO:0005524">
    <property type="term" value="F:ATP binding"/>
    <property type="evidence" value="ECO:0007669"/>
    <property type="project" value="UniProtKB-KW"/>
</dbReference>
<dbReference type="GO" id="GO:0005525">
    <property type="term" value="F:GTP binding"/>
    <property type="evidence" value="ECO:0007669"/>
    <property type="project" value="InterPro"/>
</dbReference>
<dbReference type="GO" id="GO:0016887">
    <property type="term" value="F:ATP hydrolysis activity"/>
    <property type="evidence" value="ECO:0007669"/>
    <property type="project" value="InterPro"/>
</dbReference>
<dbReference type="GO" id="GO:0005737">
    <property type="term" value="C:cytoplasm"/>
    <property type="evidence" value="ECO:0007669"/>
    <property type="project" value="TreeGrafter"/>
</dbReference>
<dbReference type="PANTHER" id="PTHR23305:SF18">
    <property type="entry name" value="OBG-TYPE G DOMAIN-CONTAINING PROTEIN"/>
    <property type="match status" value="1"/>
</dbReference>
<evidence type="ECO:0000259" key="4">
    <source>
        <dbReference type="Pfam" id="PF01926"/>
    </source>
</evidence>
<dbReference type="InterPro" id="IPR012676">
    <property type="entry name" value="TGS-like"/>
</dbReference>
<dbReference type="Pfam" id="PF01926">
    <property type="entry name" value="MMR_HSR1"/>
    <property type="match status" value="1"/>
</dbReference>
<keyword evidence="1" id="KW-0479">Metal-binding</keyword>